<dbReference type="AlphaFoldDB" id="A0AAE3E4C2"/>
<protein>
    <recommendedName>
        <fullName evidence="5">DUF2953 domain-containing protein</fullName>
    </recommendedName>
</protein>
<feature type="compositionally biased region" description="Basic and acidic residues" evidence="1">
    <location>
        <begin position="138"/>
        <end position="177"/>
    </location>
</feature>
<comment type="caution">
    <text evidence="3">The sequence shown here is derived from an EMBL/GenBank/DDBJ whole genome shotgun (WGS) entry which is preliminary data.</text>
</comment>
<dbReference type="Proteomes" id="UP001198200">
    <property type="component" value="Unassembled WGS sequence"/>
</dbReference>
<keyword evidence="2" id="KW-1133">Transmembrane helix</keyword>
<evidence type="ECO:0000313" key="4">
    <source>
        <dbReference type="Proteomes" id="UP001198200"/>
    </source>
</evidence>
<keyword evidence="4" id="KW-1185">Reference proteome</keyword>
<dbReference type="RefSeq" id="WP_308731426.1">
    <property type="nucleotide sequence ID" value="NZ_JAJEQN010000009.1"/>
</dbReference>
<evidence type="ECO:0008006" key="5">
    <source>
        <dbReference type="Google" id="ProtNLM"/>
    </source>
</evidence>
<evidence type="ECO:0000256" key="1">
    <source>
        <dbReference type="SAM" id="MobiDB-lite"/>
    </source>
</evidence>
<keyword evidence="2" id="KW-0472">Membrane</keyword>
<feature type="compositionally biased region" description="Basic residues" evidence="1">
    <location>
        <begin position="87"/>
        <end position="99"/>
    </location>
</feature>
<name>A0AAE3E4C2_9FIRM</name>
<keyword evidence="2" id="KW-0812">Transmembrane</keyword>
<feature type="compositionally biased region" description="Basic and acidic residues" evidence="1">
    <location>
        <begin position="100"/>
        <end position="116"/>
    </location>
</feature>
<evidence type="ECO:0000313" key="3">
    <source>
        <dbReference type="EMBL" id="MCC2221057.1"/>
    </source>
</evidence>
<gene>
    <name evidence="3" type="ORF">LKD48_05265</name>
</gene>
<accession>A0AAE3E4C2</accession>
<feature type="transmembrane region" description="Helical" evidence="2">
    <location>
        <begin position="6"/>
        <end position="33"/>
    </location>
</feature>
<dbReference type="EMBL" id="JAJEQN010000009">
    <property type="protein sequence ID" value="MCC2221057.1"/>
    <property type="molecule type" value="Genomic_DNA"/>
</dbReference>
<organism evidence="3 4">
    <name type="scientific">Anthropogastromicrobium aceti</name>
    <dbReference type="NCBI Taxonomy" id="2981768"/>
    <lineage>
        <taxon>Bacteria</taxon>
        <taxon>Bacillati</taxon>
        <taxon>Bacillota</taxon>
        <taxon>Clostridia</taxon>
        <taxon>Lachnospirales</taxon>
        <taxon>Lachnospiraceae</taxon>
        <taxon>Anthropogastromicrobium</taxon>
    </lineage>
</organism>
<sequence length="335" mass="38011">MLGILLTILKIIGIILLVLIGLILLAAAVILLVPIRYHGEGAREEKILSGNVKLTWLLHMISASASLSEDGTKIRVCLFGKTIYPKTKKPPKKSKAKKMPKQEAPKKSEKSEKPKQQSDTVSKDVATIYEPQKPIPELPKKEKKIADEAPEAKKMDEPESEKKQQSQKEKSARPDVKSKFEAIKQKLLAVKEKFIDSKAGIQKIKNKIDYWKNLLTSDPVKEAMGFLWKKAKGLLHHILPRRMTGRIHFGFEDPSKTGKTLAYFSMLYPFTKENLVIEPEFETEELILEGDIAFRGRIRLGYLVYVALSVVLNKNIRRQYKRLRQGGNKDGEGRN</sequence>
<proteinExistence type="predicted"/>
<reference evidence="3 4" key="1">
    <citation type="submission" date="2021-10" db="EMBL/GenBank/DDBJ databases">
        <title>Anaerobic single-cell dispensing facilitates the cultivation of human gut bacteria.</title>
        <authorList>
            <person name="Afrizal A."/>
        </authorList>
    </citation>
    <scope>NUCLEOTIDE SEQUENCE [LARGE SCALE GENOMIC DNA]</scope>
    <source>
        <strain evidence="3 4">CLA-AA-H224</strain>
    </source>
</reference>
<feature type="region of interest" description="Disordered" evidence="1">
    <location>
        <begin position="87"/>
        <end position="177"/>
    </location>
</feature>
<evidence type="ECO:0000256" key="2">
    <source>
        <dbReference type="SAM" id="Phobius"/>
    </source>
</evidence>